<dbReference type="OrthoDB" id="9761704at2"/>
<keyword evidence="2" id="KW-0378">Hydrolase</keyword>
<dbReference type="Gene3D" id="1.10.4080.10">
    <property type="entry name" value="ADP-ribosylation/Crystallin J1"/>
    <property type="match status" value="1"/>
</dbReference>
<evidence type="ECO:0000313" key="3">
    <source>
        <dbReference type="Proteomes" id="UP000282311"/>
    </source>
</evidence>
<name>A0A3B0BLQ7_9BACL</name>
<accession>A0A3B0BLQ7</accession>
<dbReference type="SUPFAM" id="SSF101478">
    <property type="entry name" value="ADP-ribosylglycohydrolase"/>
    <property type="match status" value="1"/>
</dbReference>
<dbReference type="InterPro" id="IPR050792">
    <property type="entry name" value="ADP-ribosylglycohydrolase"/>
</dbReference>
<keyword evidence="1" id="KW-0479">Metal-binding</keyword>
<dbReference type="InterPro" id="IPR036705">
    <property type="entry name" value="Ribosyl_crysJ1_sf"/>
</dbReference>
<comment type="caution">
    <text evidence="2">The sequence shown here is derived from an EMBL/GenBank/DDBJ whole genome shotgun (WGS) entry which is preliminary data.</text>
</comment>
<dbReference type="Proteomes" id="UP000282311">
    <property type="component" value="Unassembled WGS sequence"/>
</dbReference>
<keyword evidence="1" id="KW-0460">Magnesium</keyword>
<dbReference type="AlphaFoldDB" id="A0A3B0BLQ7"/>
<reference evidence="2 3" key="1">
    <citation type="journal article" date="2007" name="Int. J. Syst. Evol. Microbiol.">
        <title>Paenibacillus ginsengarvi sp. nov., isolated from soil from ginseng cultivation.</title>
        <authorList>
            <person name="Yoon M.H."/>
            <person name="Ten L.N."/>
            <person name="Im W.T."/>
        </authorList>
    </citation>
    <scope>NUCLEOTIDE SEQUENCE [LARGE SCALE GENOMIC DNA]</scope>
    <source>
        <strain evidence="2 3">KCTC 13059</strain>
    </source>
</reference>
<dbReference type="InterPro" id="IPR005502">
    <property type="entry name" value="Ribosyl_crysJ1"/>
</dbReference>
<sequence>MPIPTTNTDRLHGLIRQEITQRKEEGCRVEGFAERLAAAGKQYDALMDVYRDLMELPVAPDFPYAEPSDLEAIRAARPDGPRTLPDPESWGEAQWRDKFAGAWLGRCVGCALGKPFETGPFVYGTADAPPWKHVYRWLEGADAWPIRGYVPAQSRAADEYGLVLNPQGMDSTREHIRFMETDDDIRYPVLALKLLEEKGLDFDAWDIGRIWHRHLPVSLTYTAELQAYVNAWTIGIPAKGDPLSAEKLEWVRTHLNPYREWIGAQIRADGLAYAAAGKPELAAELAWRDASFSHVKNGVYGEMFVAAMIAAAFVTADPEEIVRIGLSEIPASSRLAHAVKQAVDIARTADDPLQLAARLHEAFGEYHPIHTINNAALVVAALVYGKGDFEQSIGMAVLGGWDTDCNGATVGSILGAALGAKQLPESWTAPLRDTMHAEIPGFHPIAISECAARSYETFRRQRAELGH</sequence>
<keyword evidence="3" id="KW-1185">Reference proteome</keyword>
<comment type="cofactor">
    <cofactor evidence="1">
        <name>Mg(2+)</name>
        <dbReference type="ChEBI" id="CHEBI:18420"/>
    </cofactor>
    <text evidence="1">Binds 2 magnesium ions per subunit.</text>
</comment>
<protein>
    <submittedName>
        <fullName evidence="2">ADP-ribosylglycohydrolase family protein</fullName>
    </submittedName>
</protein>
<evidence type="ECO:0000256" key="1">
    <source>
        <dbReference type="PIRSR" id="PIRSR605502-1"/>
    </source>
</evidence>
<gene>
    <name evidence="2" type="ORF">D7M11_28075</name>
</gene>
<dbReference type="RefSeq" id="WP_120750584.1">
    <property type="nucleotide sequence ID" value="NZ_RBAH01000026.1"/>
</dbReference>
<dbReference type="PANTHER" id="PTHR16222">
    <property type="entry name" value="ADP-RIBOSYLGLYCOHYDROLASE"/>
    <property type="match status" value="1"/>
</dbReference>
<proteinExistence type="predicted"/>
<feature type="binding site" evidence="1">
    <location>
        <position position="402"/>
    </location>
    <ligand>
        <name>Mg(2+)</name>
        <dbReference type="ChEBI" id="CHEBI:18420"/>
        <label>1</label>
    </ligand>
</feature>
<feature type="binding site" evidence="1">
    <location>
        <position position="404"/>
    </location>
    <ligand>
        <name>Mg(2+)</name>
        <dbReference type="ChEBI" id="CHEBI:18420"/>
        <label>1</label>
    </ligand>
</feature>
<organism evidence="2 3">
    <name type="scientific">Paenibacillus ginsengarvi</name>
    <dbReference type="NCBI Taxonomy" id="400777"/>
    <lineage>
        <taxon>Bacteria</taxon>
        <taxon>Bacillati</taxon>
        <taxon>Bacillota</taxon>
        <taxon>Bacilli</taxon>
        <taxon>Bacillales</taxon>
        <taxon>Paenibacillaceae</taxon>
        <taxon>Paenibacillus</taxon>
    </lineage>
</organism>
<dbReference type="GO" id="GO:0016787">
    <property type="term" value="F:hydrolase activity"/>
    <property type="evidence" value="ECO:0007669"/>
    <property type="project" value="UniProtKB-KW"/>
</dbReference>
<evidence type="ECO:0000313" key="2">
    <source>
        <dbReference type="EMBL" id="RKN73008.1"/>
    </source>
</evidence>
<dbReference type="Pfam" id="PF03747">
    <property type="entry name" value="ADP_ribosyl_GH"/>
    <property type="match status" value="1"/>
</dbReference>
<dbReference type="PANTHER" id="PTHR16222:SF12">
    <property type="entry name" value="ADP-RIBOSYLGLYCOHYDROLASE-RELATED"/>
    <property type="match status" value="1"/>
</dbReference>
<dbReference type="GO" id="GO:0046872">
    <property type="term" value="F:metal ion binding"/>
    <property type="evidence" value="ECO:0007669"/>
    <property type="project" value="UniProtKB-KW"/>
</dbReference>
<dbReference type="EMBL" id="RBAH01000026">
    <property type="protein sequence ID" value="RKN73008.1"/>
    <property type="molecule type" value="Genomic_DNA"/>
</dbReference>